<dbReference type="AlphaFoldDB" id="A0A285PZN9"/>
<proteinExistence type="predicted"/>
<evidence type="ECO:0000313" key="2">
    <source>
        <dbReference type="Proteomes" id="UP000217549"/>
    </source>
</evidence>
<dbReference type="Proteomes" id="UP000217549">
    <property type="component" value="Chromosome I"/>
</dbReference>
<reference evidence="2" key="1">
    <citation type="submission" date="2017-09" db="EMBL/GenBank/DDBJ databases">
        <authorList>
            <person name="Shetty A S."/>
        </authorList>
    </citation>
    <scope>NUCLEOTIDE SEQUENCE [LARGE SCALE GENOMIC DNA]</scope>
</reference>
<accession>A0A285PZN9</accession>
<dbReference type="EMBL" id="LT907978">
    <property type="protein sequence ID" value="SOB73220.1"/>
    <property type="molecule type" value="Genomic_DNA"/>
</dbReference>
<gene>
    <name evidence="1" type="ORF">EHLA_2666</name>
</gene>
<dbReference type="KEGG" id="ehl:EHLA_2666"/>
<organism evidence="1 2">
    <name type="scientific">Anaerobutyricum hallii</name>
    <dbReference type="NCBI Taxonomy" id="39488"/>
    <lineage>
        <taxon>Bacteria</taxon>
        <taxon>Bacillati</taxon>
        <taxon>Bacillota</taxon>
        <taxon>Clostridia</taxon>
        <taxon>Lachnospirales</taxon>
        <taxon>Lachnospiraceae</taxon>
        <taxon>Anaerobutyricum</taxon>
    </lineage>
</organism>
<keyword evidence="2" id="KW-1185">Reference proteome</keyword>
<name>A0A285PZN9_9FIRM</name>
<protein>
    <submittedName>
        <fullName evidence="1">Uncharacterized protein</fullName>
    </submittedName>
</protein>
<sequence>MLQEKLVLCVNKNAEYDVIANKIDALREKKAAVVTKNAEQEMLKKRIEEMRQFLQTQSSRVTEYDEQMVRRLIETKATAIPLALDGGLR</sequence>
<evidence type="ECO:0000313" key="1">
    <source>
        <dbReference type="EMBL" id="SOB73220.1"/>
    </source>
</evidence>
<dbReference type="RefSeq" id="WP_096241031.1">
    <property type="nucleotide sequence ID" value="NZ_LT907978.1"/>
</dbReference>